<dbReference type="SUPFAM" id="SSF51735">
    <property type="entry name" value="NAD(P)-binding Rossmann-fold domains"/>
    <property type="match status" value="1"/>
</dbReference>
<evidence type="ECO:0000313" key="14">
    <source>
        <dbReference type="Proteomes" id="UP000007254"/>
    </source>
</evidence>
<dbReference type="InterPro" id="IPR036291">
    <property type="entry name" value="NAD(P)-bd_dom_sf"/>
</dbReference>
<keyword evidence="3 9" id="KW-0276">Fatty acid metabolism</keyword>
<evidence type="ECO:0000256" key="3">
    <source>
        <dbReference type="ARBA" id="ARBA00022832"/>
    </source>
</evidence>
<dbReference type="OrthoDB" id="9802260at2"/>
<feature type="binding site" evidence="9">
    <location>
        <begin position="111"/>
        <end position="112"/>
    </location>
    <ligand>
        <name>NAD(+)</name>
        <dbReference type="ChEBI" id="CHEBI:57540"/>
    </ligand>
</feature>
<keyword evidence="2 9" id="KW-0444">Lipid biosynthesis</keyword>
<evidence type="ECO:0000256" key="4">
    <source>
        <dbReference type="ARBA" id="ARBA00023002"/>
    </source>
</evidence>
<proteinExistence type="inferred from homology"/>
<comment type="function">
    <text evidence="9">Involved in the fatty acid synthesis (FAS II). Catalyzes the reduction of a carbon-carbon double bond in an enoyl moiety that is covalently linked to a coenzyme A (CoA).</text>
</comment>
<feature type="site" description="Plays an important role in discriminating NADH against NADPH" evidence="9">
    <location>
        <position position="75"/>
    </location>
</feature>
<dbReference type="STRING" id="869211.Spith_1690"/>
<feature type="binding site" evidence="9">
    <location>
        <position position="225"/>
    </location>
    <ligand>
        <name>substrate</name>
    </ligand>
</feature>
<keyword evidence="6 9" id="KW-0443">Lipid metabolism</keyword>
<evidence type="ECO:0000256" key="5">
    <source>
        <dbReference type="ARBA" id="ARBA00023027"/>
    </source>
</evidence>
<feature type="domain" description="Enoyl reductase FAD binding" evidence="10">
    <location>
        <begin position="324"/>
        <end position="387"/>
    </location>
</feature>
<organism evidence="13 14">
    <name type="scientific">Winmispira thermophila (strain ATCC 700085 / DSM 6578 / Z-1203)</name>
    <name type="common">Spirochaeta thermophila</name>
    <dbReference type="NCBI Taxonomy" id="869211"/>
    <lineage>
        <taxon>Bacteria</taxon>
        <taxon>Pseudomonadati</taxon>
        <taxon>Spirochaetota</taxon>
        <taxon>Spirochaetia</taxon>
        <taxon>Winmispirales</taxon>
        <taxon>Winmispiraceae</taxon>
        <taxon>Winmispira</taxon>
    </lineage>
</organism>
<dbReference type="InterPro" id="IPR024910">
    <property type="entry name" value="Enoyl-CoA_Rdtase_cat_dom"/>
</dbReference>
<dbReference type="HOGENOM" id="CLU_057698_1_0_12"/>
<dbReference type="InterPro" id="IPR024906">
    <property type="entry name" value="Eno_Rdtase_FAD-bd_dom"/>
</dbReference>
<evidence type="ECO:0000256" key="8">
    <source>
        <dbReference type="ARBA" id="ARBA00048302"/>
    </source>
</evidence>
<dbReference type="GO" id="GO:0051287">
    <property type="term" value="F:NAD binding"/>
    <property type="evidence" value="ECO:0007669"/>
    <property type="project" value="UniProtKB-UniRule"/>
</dbReference>
<feature type="binding site" evidence="9">
    <location>
        <begin position="273"/>
        <end position="275"/>
    </location>
    <ligand>
        <name>NAD(+)</name>
        <dbReference type="ChEBI" id="CHEBI:57540"/>
    </ligand>
</feature>
<dbReference type="GO" id="GO:0050343">
    <property type="term" value="F:trans-2-enoyl-CoA reductase (NADH) activity"/>
    <property type="evidence" value="ECO:0007669"/>
    <property type="project" value="UniProtKB-UniRule"/>
</dbReference>
<comment type="catalytic activity">
    <reaction evidence="8 9">
        <text>a 2,3-saturated acyl-CoA + NAD(+) = a (2E)-enoyl-CoA + NADH + H(+)</text>
        <dbReference type="Rhea" id="RHEA:18177"/>
        <dbReference type="ChEBI" id="CHEBI:15378"/>
        <dbReference type="ChEBI" id="CHEBI:57540"/>
        <dbReference type="ChEBI" id="CHEBI:57945"/>
        <dbReference type="ChEBI" id="CHEBI:58856"/>
        <dbReference type="ChEBI" id="CHEBI:65111"/>
        <dbReference type="EC" id="1.3.1.44"/>
    </reaction>
</comment>
<dbReference type="Gene3D" id="3.40.50.720">
    <property type="entry name" value="NAD(P)-binding Rossmann-like Domain"/>
    <property type="match status" value="1"/>
</dbReference>
<dbReference type="InterPro" id="IPR050048">
    <property type="entry name" value="FabV-like_NADH_b"/>
</dbReference>
<evidence type="ECO:0000259" key="12">
    <source>
        <dbReference type="Pfam" id="PF12242"/>
    </source>
</evidence>
<keyword evidence="7 9" id="KW-0275">Fatty acid biosynthesis</keyword>
<name>G0GBE1_WINT7</name>
<dbReference type="RefSeq" id="WP_014625279.1">
    <property type="nucleotide sequence ID" value="NC_017583.1"/>
</dbReference>
<evidence type="ECO:0000259" key="10">
    <source>
        <dbReference type="Pfam" id="PF07055"/>
    </source>
</evidence>
<keyword evidence="4 9" id="KW-0560">Oxidoreductase</keyword>
<dbReference type="Pfam" id="PF12241">
    <property type="entry name" value="Enoyl_reductase"/>
    <property type="match status" value="1"/>
</dbReference>
<comment type="pathway">
    <text evidence="9">Lipid metabolism; fatty acid biosynthesis.</text>
</comment>
<protein>
    <recommendedName>
        <fullName evidence="9">Trans-2-enoyl-CoA reductase [NADH]</fullName>
        <shortName evidence="9">TER</shortName>
        <ecNumber evidence="9">1.3.1.44</ecNumber>
    </recommendedName>
</protein>
<dbReference type="UniPathway" id="UPA00094"/>
<feature type="binding site" evidence="9">
    <location>
        <position position="244"/>
    </location>
    <ligand>
        <name>NAD(+)</name>
        <dbReference type="ChEBI" id="CHEBI:57540"/>
    </ligand>
</feature>
<keyword evidence="14" id="KW-1185">Reference proteome</keyword>
<dbReference type="PANTHER" id="PTHR37480">
    <property type="entry name" value="ENOYL-[ACYL-CARRIER-PROTEIN] REDUCTASE [NADH]"/>
    <property type="match status" value="1"/>
</dbReference>
<comment type="subunit">
    <text evidence="1 9">Monomer.</text>
</comment>
<dbReference type="KEGG" id="stq:Spith_1690"/>
<dbReference type="EC" id="1.3.1.44" evidence="9"/>
<dbReference type="PANTHER" id="PTHR37480:SF1">
    <property type="entry name" value="ENOYL-[ACYL-CARRIER-PROTEIN] REDUCTASE [NADH]"/>
    <property type="match status" value="1"/>
</dbReference>
<feature type="binding site" evidence="9">
    <location>
        <begin position="139"/>
        <end position="140"/>
    </location>
    <ligand>
        <name>NAD(+)</name>
        <dbReference type="ChEBI" id="CHEBI:57540"/>
    </ligand>
</feature>
<feature type="domain" description="Trans-2-enoyl-CoA reductase catalytic" evidence="11">
    <location>
        <begin position="82"/>
        <end position="317"/>
    </location>
</feature>
<feature type="binding site" evidence="9">
    <location>
        <begin position="74"/>
        <end position="75"/>
    </location>
    <ligand>
        <name>NAD(+)</name>
        <dbReference type="ChEBI" id="CHEBI:57540"/>
    </ligand>
</feature>
<dbReference type="Proteomes" id="UP000007254">
    <property type="component" value="Chromosome"/>
</dbReference>
<dbReference type="GO" id="GO:0006633">
    <property type="term" value="P:fatty acid biosynthetic process"/>
    <property type="evidence" value="ECO:0007669"/>
    <property type="project" value="UniProtKB-UniRule"/>
</dbReference>
<comment type="caution">
    <text evidence="9">Lacks conserved residue(s) required for the propagation of feature annotation.</text>
</comment>
<evidence type="ECO:0000259" key="11">
    <source>
        <dbReference type="Pfam" id="PF12241"/>
    </source>
</evidence>
<dbReference type="EMBL" id="CP002903">
    <property type="protein sequence ID" value="AEJ61950.1"/>
    <property type="molecule type" value="Genomic_DNA"/>
</dbReference>
<feature type="active site" description="Proton donor" evidence="9">
    <location>
        <position position="235"/>
    </location>
</feature>
<evidence type="ECO:0000256" key="2">
    <source>
        <dbReference type="ARBA" id="ARBA00022516"/>
    </source>
</evidence>
<evidence type="ECO:0000256" key="7">
    <source>
        <dbReference type="ARBA" id="ARBA00023160"/>
    </source>
</evidence>
<dbReference type="Pfam" id="PF07055">
    <property type="entry name" value="Eno-Rase_FAD_bd"/>
    <property type="match status" value="1"/>
</dbReference>
<dbReference type="HAMAP" id="MF_01838">
    <property type="entry name" value="FabV_reductase"/>
    <property type="match status" value="1"/>
</dbReference>
<dbReference type="NCBIfam" id="NF010177">
    <property type="entry name" value="PRK13656.1"/>
    <property type="match status" value="1"/>
</dbReference>
<dbReference type="InterPro" id="IPR010758">
    <property type="entry name" value="Trans-2-enoyl-CoA_reductase"/>
</dbReference>
<sequence>MVIKPMIRNNICMNAHPEGCRLFVDRQIDYVRQRGPLSSGPKNVLVVGSSGGYGLATRIAAGFGAGAATIGVYFEKEPSEKRTGTPGWYAARHFLKRAEAAGLKVHDINGDAFSFEVKAQVVDLIKKEYGTIDLFVYSLASGVRTDPVSGVTYRSALKPIGRTYTSKALDPLKREVVQAAIEPASEEEIEATVKVMGGEDWQLWVEALKEGGVLAEGAVTVAYSYIGPELTRPIYREGTIGKAKEHLEATAKTLDEALASVGGKAYVSVNKAVVTRASAVIPAVPLYLSILFTVMKAKGIHEGCIEQMYRMLAERLYAGGPVPVDDEGRIRMDDWEMREDVQREVAEVWERITTETLDTEADVDGYLTDFLNLHGFGFKEIDYEKEVDPREG</sequence>
<evidence type="ECO:0000313" key="13">
    <source>
        <dbReference type="EMBL" id="AEJ61950.1"/>
    </source>
</evidence>
<dbReference type="NCBIfam" id="NF043048">
    <property type="entry name" value="EnoyACPredFabV"/>
    <property type="match status" value="1"/>
</dbReference>
<feature type="domain" description="Trans-2-enoyl-CoA reductase-like NAD(P)H binding" evidence="12">
    <location>
        <begin position="2"/>
        <end position="80"/>
    </location>
</feature>
<accession>G0GBE1</accession>
<dbReference type="Pfam" id="PF12242">
    <property type="entry name" value="Eno-Rase_NADH_b"/>
    <property type="match status" value="1"/>
</dbReference>
<dbReference type="GO" id="GO:0004318">
    <property type="term" value="F:enoyl-[acyl-carrier-protein] reductase (NADH) activity"/>
    <property type="evidence" value="ECO:0007669"/>
    <property type="project" value="TreeGrafter"/>
</dbReference>
<comment type="similarity">
    <text evidence="9">Belongs to the TER reductase family.</text>
</comment>
<gene>
    <name evidence="9" type="primary">fabV</name>
    <name evidence="13" type="ordered locus">Spith_1690</name>
</gene>
<evidence type="ECO:0000256" key="6">
    <source>
        <dbReference type="ARBA" id="ARBA00023098"/>
    </source>
</evidence>
<dbReference type="AlphaFoldDB" id="G0GBE1"/>
<keyword evidence="5 9" id="KW-0520">NAD</keyword>
<evidence type="ECO:0000256" key="1">
    <source>
        <dbReference type="ARBA" id="ARBA00011245"/>
    </source>
</evidence>
<evidence type="ECO:0000256" key="9">
    <source>
        <dbReference type="HAMAP-Rule" id="MF_01838"/>
    </source>
</evidence>
<reference evidence="13 14" key="1">
    <citation type="submission" date="2011-06" db="EMBL/GenBank/DDBJ databases">
        <title>The complete genome of Spirochaeta thermophila DSM 6578.</title>
        <authorList>
            <consortium name="US DOE Joint Genome Institute (JGI-PGF)"/>
            <person name="Lucas S."/>
            <person name="Lapidus A."/>
            <person name="Bruce D."/>
            <person name="Goodwin L."/>
            <person name="Pitluck S."/>
            <person name="Peters L."/>
            <person name="Kyrpides N."/>
            <person name="Mavromatis K."/>
            <person name="Ivanova N."/>
            <person name="Mikailova N."/>
            <person name="Pagani I."/>
            <person name="Chertkov O."/>
            <person name="Detter J.C."/>
            <person name="Tapia R."/>
            <person name="Han C."/>
            <person name="Land M."/>
            <person name="Hauser L."/>
            <person name="Markowitz V."/>
            <person name="Cheng J.-F."/>
            <person name="Hugenholtz P."/>
            <person name="Woyke T."/>
            <person name="Wu D."/>
            <person name="Spring S."/>
            <person name="Merkhoffer B."/>
            <person name="Schneider S."/>
            <person name="Klenk H.-P."/>
            <person name="Eisen J.A."/>
        </authorList>
    </citation>
    <scope>NUCLEOTIDE SEQUENCE [LARGE SCALE GENOMIC DNA]</scope>
    <source>
        <strain evidence="14">ATCC 700085 / DSM 6578 / Z-1203</strain>
    </source>
</reference>
<dbReference type="SMR" id="G0GBE1"/>